<dbReference type="SUPFAM" id="SSF53756">
    <property type="entry name" value="UDP-Glycosyltransferase/glycogen phosphorylase"/>
    <property type="match status" value="1"/>
</dbReference>
<organism evidence="2 3">
    <name type="scientific">candidate division WWE3 bacterium RIFCSPHIGHO2_02_FULL_38_14</name>
    <dbReference type="NCBI Taxonomy" id="1802620"/>
    <lineage>
        <taxon>Bacteria</taxon>
        <taxon>Katanobacteria</taxon>
    </lineage>
</organism>
<dbReference type="PANTHER" id="PTHR45947">
    <property type="entry name" value="SULFOQUINOVOSYL TRANSFERASE SQD2"/>
    <property type="match status" value="1"/>
</dbReference>
<evidence type="ECO:0000313" key="2">
    <source>
        <dbReference type="EMBL" id="OGC54461.1"/>
    </source>
</evidence>
<dbReference type="Gene3D" id="3.40.50.2000">
    <property type="entry name" value="Glycogen Phosphorylase B"/>
    <property type="match status" value="2"/>
</dbReference>
<dbReference type="GO" id="GO:0016757">
    <property type="term" value="F:glycosyltransferase activity"/>
    <property type="evidence" value="ECO:0007669"/>
    <property type="project" value="InterPro"/>
</dbReference>
<dbReference type="Pfam" id="PF00534">
    <property type="entry name" value="Glycos_transf_1"/>
    <property type="match status" value="1"/>
</dbReference>
<dbReference type="CDD" id="cd03801">
    <property type="entry name" value="GT4_PimA-like"/>
    <property type="match status" value="1"/>
</dbReference>
<feature type="domain" description="Glycosyl transferase family 1" evidence="1">
    <location>
        <begin position="213"/>
        <end position="384"/>
    </location>
</feature>
<evidence type="ECO:0000259" key="1">
    <source>
        <dbReference type="Pfam" id="PF00534"/>
    </source>
</evidence>
<sequence length="405" mass="45804">MEEINASKKRILYFIPTFPVLTETFIAREVIKVIEIGEVDVRILSLSKDRGSIEEFVKDRVTYKRIGIPDCIFALSYLFQNSKMVFRIYKEIFFSSGLWNISNLYLFFKSLAYANIIKQFNPDHIHCHFLSDPSTIILIVSRILNIPFSVSGHAKDVFLTGTLIKEKVKYSKFTTICNSFAFGKALEKVDKEDRDKLKLLFHGIDINLFSDPPKKHKPNRPAIFLGGTRLIEKKGIKYLIEASAILKSKGISHQIDIVGPGPQFNEFKNLIKQKELRNYVFIHGEGNGTPFEEVKEFYKIADIFVLPSIETVEGDVDGVPTVVIEAAIAKLPIITTNAGGITDLINETTGLIVPQRDADSLALAIEKLILNPELRVKLGKTAYEKASVMFDININARKLQEEFLV</sequence>
<proteinExistence type="predicted"/>
<dbReference type="Proteomes" id="UP000178127">
    <property type="component" value="Unassembled WGS sequence"/>
</dbReference>
<gene>
    <name evidence="2" type="ORF">A3D91_01010</name>
</gene>
<dbReference type="InterPro" id="IPR001296">
    <property type="entry name" value="Glyco_trans_1"/>
</dbReference>
<name>A0A1F4VB60_UNCKA</name>
<dbReference type="STRING" id="1802620.A3D91_01010"/>
<dbReference type="InterPro" id="IPR050194">
    <property type="entry name" value="Glycosyltransferase_grp1"/>
</dbReference>
<protein>
    <recommendedName>
        <fullName evidence="1">Glycosyl transferase family 1 domain-containing protein</fullName>
    </recommendedName>
</protein>
<evidence type="ECO:0000313" key="3">
    <source>
        <dbReference type="Proteomes" id="UP000178127"/>
    </source>
</evidence>
<comment type="caution">
    <text evidence="2">The sequence shown here is derived from an EMBL/GenBank/DDBJ whole genome shotgun (WGS) entry which is preliminary data.</text>
</comment>
<dbReference type="EMBL" id="MEVD01000003">
    <property type="protein sequence ID" value="OGC54461.1"/>
    <property type="molecule type" value="Genomic_DNA"/>
</dbReference>
<reference evidence="2 3" key="1">
    <citation type="journal article" date="2016" name="Nat. Commun.">
        <title>Thousands of microbial genomes shed light on interconnected biogeochemical processes in an aquifer system.</title>
        <authorList>
            <person name="Anantharaman K."/>
            <person name="Brown C.T."/>
            <person name="Hug L.A."/>
            <person name="Sharon I."/>
            <person name="Castelle C.J."/>
            <person name="Probst A.J."/>
            <person name="Thomas B.C."/>
            <person name="Singh A."/>
            <person name="Wilkins M.J."/>
            <person name="Karaoz U."/>
            <person name="Brodie E.L."/>
            <person name="Williams K.H."/>
            <person name="Hubbard S.S."/>
            <person name="Banfield J.F."/>
        </authorList>
    </citation>
    <scope>NUCLEOTIDE SEQUENCE [LARGE SCALE GENOMIC DNA]</scope>
</reference>
<dbReference type="AlphaFoldDB" id="A0A1F4VB60"/>
<accession>A0A1F4VB60</accession>
<dbReference type="PANTHER" id="PTHR45947:SF14">
    <property type="entry name" value="SLL1723 PROTEIN"/>
    <property type="match status" value="1"/>
</dbReference>